<dbReference type="EMBL" id="BTRK01000005">
    <property type="protein sequence ID" value="GMR54149.1"/>
    <property type="molecule type" value="Genomic_DNA"/>
</dbReference>
<evidence type="ECO:0000313" key="2">
    <source>
        <dbReference type="Proteomes" id="UP001328107"/>
    </source>
</evidence>
<organism evidence="1 2">
    <name type="scientific">Pristionchus mayeri</name>
    <dbReference type="NCBI Taxonomy" id="1317129"/>
    <lineage>
        <taxon>Eukaryota</taxon>
        <taxon>Metazoa</taxon>
        <taxon>Ecdysozoa</taxon>
        <taxon>Nematoda</taxon>
        <taxon>Chromadorea</taxon>
        <taxon>Rhabditida</taxon>
        <taxon>Rhabditina</taxon>
        <taxon>Diplogasteromorpha</taxon>
        <taxon>Diplogasteroidea</taxon>
        <taxon>Neodiplogasteridae</taxon>
        <taxon>Pristionchus</taxon>
    </lineage>
</organism>
<comment type="caution">
    <text evidence="1">The sequence shown here is derived from an EMBL/GenBank/DDBJ whole genome shotgun (WGS) entry which is preliminary data.</text>
</comment>
<sequence>MDDLSLPPVFDFCSFPTEKQQAVRLEFAATEGDASTVVHVVCKTKKKDDGGTTRIEETRSSGGLERLVSQVHSLKLKRTAKMSIVVLETREEWKEKIVFALRKLFFLLSDLPIVHLEVGAIHWSVYSELRMDFYSTFKNIQELVFLPDHIHEVGDHHVHRDDYYRDLLFEWLPRVKGSLRCLRVFTFLKVDRDLEEALNKCQKLKTLTIGKLYAYRDHPEFLMIQHLDLDGQGLAYSSDEIHLVRRVRPIFPATRVFRVVRHSVEMLKALLQTIIVAGGVFELYSDLYQISHLRHIVGDTLEMEVVEEHPDEEGAYVEMRGRNERFRTTINFYNHRHKRYIQ</sequence>
<name>A0AAN5I7A2_9BILA</name>
<gene>
    <name evidence="1" type="ORF">PMAYCL1PPCAC_24344</name>
</gene>
<proteinExistence type="predicted"/>
<dbReference type="Proteomes" id="UP001328107">
    <property type="component" value="Unassembled WGS sequence"/>
</dbReference>
<keyword evidence="2" id="KW-1185">Reference proteome</keyword>
<accession>A0AAN5I7A2</accession>
<protein>
    <submittedName>
        <fullName evidence="1">Uncharacterized protein</fullName>
    </submittedName>
</protein>
<dbReference type="AlphaFoldDB" id="A0AAN5I7A2"/>
<evidence type="ECO:0000313" key="1">
    <source>
        <dbReference type="EMBL" id="GMR54149.1"/>
    </source>
</evidence>
<reference evidence="2" key="1">
    <citation type="submission" date="2022-10" db="EMBL/GenBank/DDBJ databases">
        <title>Genome assembly of Pristionchus species.</title>
        <authorList>
            <person name="Yoshida K."/>
            <person name="Sommer R.J."/>
        </authorList>
    </citation>
    <scope>NUCLEOTIDE SEQUENCE [LARGE SCALE GENOMIC DNA]</scope>
    <source>
        <strain evidence="2">RS5460</strain>
    </source>
</reference>